<evidence type="ECO:0000256" key="1">
    <source>
        <dbReference type="ARBA" id="ARBA00004571"/>
    </source>
</evidence>
<evidence type="ECO:0000259" key="11">
    <source>
        <dbReference type="Pfam" id="PF00593"/>
    </source>
</evidence>
<keyword evidence="13" id="KW-0675">Receptor</keyword>
<feature type="chain" id="PRO_5045483821" evidence="10">
    <location>
        <begin position="25"/>
        <end position="854"/>
    </location>
</feature>
<dbReference type="InterPro" id="IPR039426">
    <property type="entry name" value="TonB-dep_rcpt-like"/>
</dbReference>
<keyword evidence="6 8" id="KW-0472">Membrane</keyword>
<keyword evidence="14" id="KW-1185">Reference proteome</keyword>
<dbReference type="PANTHER" id="PTHR47234:SF3">
    <property type="entry name" value="SECRETIN_TONB SHORT N-TERMINAL DOMAIN-CONTAINING PROTEIN"/>
    <property type="match status" value="1"/>
</dbReference>
<dbReference type="Gene3D" id="2.40.170.20">
    <property type="entry name" value="TonB-dependent receptor, beta-barrel domain"/>
    <property type="match status" value="1"/>
</dbReference>
<keyword evidence="3 8" id="KW-1134">Transmembrane beta strand</keyword>
<dbReference type="RefSeq" id="WP_243800563.1">
    <property type="nucleotide sequence ID" value="NZ_JALHAT010000021.1"/>
</dbReference>
<organism evidence="13 14">
    <name type="scientific">Novosphingobium mangrovi</name>
    <name type="common">ex Hu et al. 2023</name>
    <dbReference type="NCBI Taxonomy" id="2930094"/>
    <lineage>
        <taxon>Bacteria</taxon>
        <taxon>Pseudomonadati</taxon>
        <taxon>Pseudomonadota</taxon>
        <taxon>Alphaproteobacteria</taxon>
        <taxon>Sphingomonadales</taxon>
        <taxon>Sphingomonadaceae</taxon>
        <taxon>Novosphingobium</taxon>
    </lineage>
</organism>
<evidence type="ECO:0000256" key="5">
    <source>
        <dbReference type="ARBA" id="ARBA00023077"/>
    </source>
</evidence>
<dbReference type="Pfam" id="PF00593">
    <property type="entry name" value="TonB_dep_Rec_b-barrel"/>
    <property type="match status" value="1"/>
</dbReference>
<keyword evidence="10" id="KW-0732">Signal</keyword>
<evidence type="ECO:0000256" key="10">
    <source>
        <dbReference type="SAM" id="SignalP"/>
    </source>
</evidence>
<dbReference type="PROSITE" id="PS52016">
    <property type="entry name" value="TONB_DEPENDENT_REC_3"/>
    <property type="match status" value="1"/>
</dbReference>
<dbReference type="SUPFAM" id="SSF56935">
    <property type="entry name" value="Porins"/>
    <property type="match status" value="1"/>
</dbReference>
<comment type="similarity">
    <text evidence="8 9">Belongs to the TonB-dependent receptor family.</text>
</comment>
<evidence type="ECO:0000259" key="12">
    <source>
        <dbReference type="Pfam" id="PF07715"/>
    </source>
</evidence>
<feature type="domain" description="TonB-dependent receptor-like beta-barrel" evidence="11">
    <location>
        <begin position="325"/>
        <end position="801"/>
    </location>
</feature>
<comment type="subcellular location">
    <subcellularLocation>
        <location evidence="1 8">Cell outer membrane</location>
        <topology evidence="1 8">Multi-pass membrane protein</topology>
    </subcellularLocation>
</comment>
<protein>
    <submittedName>
        <fullName evidence="13">TonB-dependent receptor</fullName>
    </submittedName>
</protein>
<evidence type="ECO:0000256" key="9">
    <source>
        <dbReference type="RuleBase" id="RU003357"/>
    </source>
</evidence>
<evidence type="ECO:0000256" key="3">
    <source>
        <dbReference type="ARBA" id="ARBA00022452"/>
    </source>
</evidence>
<dbReference type="CDD" id="cd01347">
    <property type="entry name" value="ligand_gated_channel"/>
    <property type="match status" value="1"/>
</dbReference>
<evidence type="ECO:0000256" key="2">
    <source>
        <dbReference type="ARBA" id="ARBA00022448"/>
    </source>
</evidence>
<evidence type="ECO:0000256" key="6">
    <source>
        <dbReference type="ARBA" id="ARBA00023136"/>
    </source>
</evidence>
<dbReference type="EMBL" id="JALHAT010000021">
    <property type="protein sequence ID" value="MCJ1961451.1"/>
    <property type="molecule type" value="Genomic_DNA"/>
</dbReference>
<dbReference type="InterPro" id="IPR036942">
    <property type="entry name" value="Beta-barrel_TonB_sf"/>
</dbReference>
<dbReference type="InterPro" id="IPR012910">
    <property type="entry name" value="Plug_dom"/>
</dbReference>
<name>A0ABT0AE41_9SPHN</name>
<feature type="domain" description="TonB-dependent receptor plug" evidence="12">
    <location>
        <begin position="51"/>
        <end position="174"/>
    </location>
</feature>
<evidence type="ECO:0000256" key="8">
    <source>
        <dbReference type="PROSITE-ProRule" id="PRU01360"/>
    </source>
</evidence>
<evidence type="ECO:0000256" key="7">
    <source>
        <dbReference type="ARBA" id="ARBA00023237"/>
    </source>
</evidence>
<keyword evidence="5 9" id="KW-0798">TonB box</keyword>
<dbReference type="Gene3D" id="2.170.130.10">
    <property type="entry name" value="TonB-dependent receptor, plug domain"/>
    <property type="match status" value="1"/>
</dbReference>
<accession>A0ABT0AE41</accession>
<dbReference type="Pfam" id="PF07715">
    <property type="entry name" value="Plug"/>
    <property type="match status" value="1"/>
</dbReference>
<dbReference type="InterPro" id="IPR000531">
    <property type="entry name" value="Beta-barrel_TonB"/>
</dbReference>
<keyword evidence="4 8" id="KW-0812">Transmembrane</keyword>
<reference evidence="13" key="1">
    <citation type="submission" date="2022-03" db="EMBL/GenBank/DDBJ databases">
        <title>Identification of a novel bacterium isolated from mangrove sediments.</title>
        <authorList>
            <person name="Pan X."/>
        </authorList>
    </citation>
    <scope>NUCLEOTIDE SEQUENCE</scope>
    <source>
        <strain evidence="13">B2637</strain>
    </source>
</reference>
<dbReference type="PANTHER" id="PTHR47234">
    <property type="match status" value="1"/>
</dbReference>
<dbReference type="InterPro" id="IPR037066">
    <property type="entry name" value="Plug_dom_sf"/>
</dbReference>
<feature type="signal peptide" evidence="10">
    <location>
        <begin position="1"/>
        <end position="24"/>
    </location>
</feature>
<comment type="caution">
    <text evidence="13">The sequence shown here is derived from an EMBL/GenBank/DDBJ whole genome shotgun (WGS) entry which is preliminary data.</text>
</comment>
<evidence type="ECO:0000313" key="13">
    <source>
        <dbReference type="EMBL" id="MCJ1961451.1"/>
    </source>
</evidence>
<keyword evidence="2 8" id="KW-0813">Transport</keyword>
<evidence type="ECO:0000256" key="4">
    <source>
        <dbReference type="ARBA" id="ARBA00022692"/>
    </source>
</evidence>
<proteinExistence type="inferred from homology"/>
<dbReference type="Proteomes" id="UP001162802">
    <property type="component" value="Unassembled WGS sequence"/>
</dbReference>
<evidence type="ECO:0000313" key="14">
    <source>
        <dbReference type="Proteomes" id="UP001162802"/>
    </source>
</evidence>
<gene>
    <name evidence="13" type="ORF">MTR65_12225</name>
</gene>
<sequence length="854" mass="91648">MRFAFATSHAAMAATMVLSTPAFAQGAQTETAGNAGAIIVTGTRRADRSALESSAPIDVFTAEDFDTQASGDMNNILRSLVPSYNVGRFVGILSDGSGFVRPPTLRGLPPDQILVLVNGKRRHRSAMVQLNGGALASGAQGPDVAQIPSIAVKQLEVLRDGASAQYGSDAIAGVINYTLRDAAEGLEVRSRYGQFYEGDGEDYQLAANLGLPLGPTGFINVSGEFLDSAPTSRGGQRIGALATSLSLPDVEVTDPIQRIGNPDLRSYRLFVNSAIALSDASEIYMFGNYGWSKQAFEFNWRQPYDAQGPGQDGTGTAIYPRSSVFNDIYLDQLPDGTWDSNGRTFNFASLYPDGFNPQFQGKVTDLSLAGGYRGEFDSGLSWDVSASYGQSRVEYTVDESLNASMGPDSPTSFYSGSLEQRETNFNADLAYPWEIGLASPVTIAVGAEHRIEAYQIGIGDLPSYQAGPYTVQELDTGAFATQGPGVSGFPGYSPNFAVDRSRRSYAGYIDIEGDIVENLTLGFAGRYEHFSDFGSTTNGKVSARYAVSPALAVRGTASTGFRAPTPGQLFTTAGITAFFGPNPVELLTLPADNAAAQAFGATPLVPEKSTNLSAGFVFTPGGGFNLTVDYYNITIRDRMGIASYIPIESDAQRAVLREAGLANWATVGLVRYFANGFKTRTQGVDFTASHRADTGIGQFATTLAVNYNATKVLSSDPTVVDDMRAGNIEDSLPKWQATMTETWTLGRLSVTARGYFYDGFTSWALPENGGPLDVGSEVTADLEVRYRMTDNFTLALGAENIFDNYPDRDIRSLGQPNSNWYQPTQATVSGNRYIDSSPFGYNGGFWYVRVNAAF</sequence>
<keyword evidence="7 8" id="KW-0998">Cell outer membrane</keyword>